<dbReference type="Pfam" id="PF00002">
    <property type="entry name" value="7tm_2"/>
    <property type="match status" value="1"/>
</dbReference>
<comment type="subcellular location">
    <subcellularLocation>
        <location evidence="1">Membrane</location>
        <topology evidence="1">Multi-pass membrane protein</topology>
    </subcellularLocation>
</comment>
<feature type="domain" description="G-protein coupled receptors family 2 profile 2" evidence="6">
    <location>
        <begin position="1"/>
        <end position="177"/>
    </location>
</feature>
<sequence length="177" mass="20850">MNLSYYVFCPIYILLDLGLIVCVSRMKRFQKTMSYLQIIIAICEIVPSIFWMIEDRVLNHESLCAIVGVVNQFFFNSQSCWNFLVSLYCYFTVTVSVSTANEYSKWFSYYGIGFPAILTILPFCIDAIWKQGFPYGNAIYDCWISNEYPRLRIALYYVQLWFHFAGIIILLARVFYH</sequence>
<feature type="transmembrane region" description="Helical" evidence="5">
    <location>
        <begin position="35"/>
        <end position="53"/>
    </location>
</feature>
<dbReference type="GO" id="GO:0004930">
    <property type="term" value="F:G protein-coupled receptor activity"/>
    <property type="evidence" value="ECO:0007669"/>
    <property type="project" value="InterPro"/>
</dbReference>
<feature type="transmembrane region" description="Helical" evidence="5">
    <location>
        <begin position="153"/>
        <end position="176"/>
    </location>
</feature>
<evidence type="ECO:0000313" key="8">
    <source>
        <dbReference type="Proteomes" id="UP000193642"/>
    </source>
</evidence>
<evidence type="ECO:0000256" key="2">
    <source>
        <dbReference type="ARBA" id="ARBA00022692"/>
    </source>
</evidence>
<keyword evidence="2 5" id="KW-0812">Transmembrane</keyword>
<dbReference type="GO" id="GO:0005886">
    <property type="term" value="C:plasma membrane"/>
    <property type="evidence" value="ECO:0007669"/>
    <property type="project" value="TreeGrafter"/>
</dbReference>
<dbReference type="GO" id="GO:0007189">
    <property type="term" value="P:adenylate cyclase-activating G protein-coupled receptor signaling pathway"/>
    <property type="evidence" value="ECO:0007669"/>
    <property type="project" value="TreeGrafter"/>
</dbReference>
<reference evidence="7 8" key="1">
    <citation type="submission" date="2016-07" db="EMBL/GenBank/DDBJ databases">
        <title>Pervasive Adenine N6-methylation of Active Genes in Fungi.</title>
        <authorList>
            <consortium name="DOE Joint Genome Institute"/>
            <person name="Mondo S.J."/>
            <person name="Dannebaum R.O."/>
            <person name="Kuo R.C."/>
            <person name="Labutti K."/>
            <person name="Haridas S."/>
            <person name="Kuo A."/>
            <person name="Salamov A."/>
            <person name="Ahrendt S.R."/>
            <person name="Lipzen A."/>
            <person name="Sullivan W."/>
            <person name="Andreopoulos W.B."/>
            <person name="Clum A."/>
            <person name="Lindquist E."/>
            <person name="Daum C."/>
            <person name="Ramamoorthy G.K."/>
            <person name="Gryganskyi A."/>
            <person name="Culley D."/>
            <person name="Magnuson J.K."/>
            <person name="James T.Y."/>
            <person name="O'Malley M.A."/>
            <person name="Stajich J.E."/>
            <person name="Spatafora J.W."/>
            <person name="Visel A."/>
            <person name="Grigoriev I.V."/>
        </authorList>
    </citation>
    <scope>NUCLEOTIDE SEQUENCE [LARGE SCALE GENOMIC DNA]</scope>
    <source>
        <strain evidence="7 8">JEL800</strain>
    </source>
</reference>
<dbReference type="Gene3D" id="1.20.1070.10">
    <property type="entry name" value="Rhodopsin 7-helix transmembrane proteins"/>
    <property type="match status" value="1"/>
</dbReference>
<dbReference type="AlphaFoldDB" id="A0A1Y2CDU8"/>
<evidence type="ECO:0000259" key="6">
    <source>
        <dbReference type="PROSITE" id="PS50261"/>
    </source>
</evidence>
<dbReference type="PROSITE" id="PS50261">
    <property type="entry name" value="G_PROTEIN_RECEP_F2_4"/>
    <property type="match status" value="1"/>
</dbReference>
<keyword evidence="4 5" id="KW-0472">Membrane</keyword>
<protein>
    <recommendedName>
        <fullName evidence="6">G-protein coupled receptors family 2 profile 2 domain-containing protein</fullName>
    </recommendedName>
</protein>
<dbReference type="PANTHER" id="PTHR23112:SF0">
    <property type="entry name" value="TRANSMEMBRANE PROTEIN 116"/>
    <property type="match status" value="1"/>
</dbReference>
<feature type="transmembrane region" description="Helical" evidence="5">
    <location>
        <begin position="5"/>
        <end position="23"/>
    </location>
</feature>
<feature type="transmembrane region" description="Helical" evidence="5">
    <location>
        <begin position="107"/>
        <end position="129"/>
    </location>
</feature>
<name>A0A1Y2CDU8_9FUNG</name>
<dbReference type="EMBL" id="MCGO01000020">
    <property type="protein sequence ID" value="ORY45238.1"/>
    <property type="molecule type" value="Genomic_DNA"/>
</dbReference>
<evidence type="ECO:0000256" key="5">
    <source>
        <dbReference type="SAM" id="Phobius"/>
    </source>
</evidence>
<gene>
    <name evidence="7" type="ORF">BCR33DRAFT_765648</name>
</gene>
<feature type="transmembrane region" description="Helical" evidence="5">
    <location>
        <begin position="81"/>
        <end position="100"/>
    </location>
</feature>
<evidence type="ECO:0000256" key="3">
    <source>
        <dbReference type="ARBA" id="ARBA00022989"/>
    </source>
</evidence>
<dbReference type="OrthoDB" id="2107950at2759"/>
<proteinExistence type="predicted"/>
<evidence type="ECO:0000313" key="7">
    <source>
        <dbReference type="EMBL" id="ORY45238.1"/>
    </source>
</evidence>
<dbReference type="PANTHER" id="PTHR23112">
    <property type="entry name" value="G PROTEIN-COUPLED RECEPTOR 157-RELATED"/>
    <property type="match status" value="1"/>
</dbReference>
<evidence type="ECO:0000256" key="4">
    <source>
        <dbReference type="ARBA" id="ARBA00023136"/>
    </source>
</evidence>
<accession>A0A1Y2CDU8</accession>
<evidence type="ECO:0000256" key="1">
    <source>
        <dbReference type="ARBA" id="ARBA00004141"/>
    </source>
</evidence>
<dbReference type="InterPro" id="IPR017981">
    <property type="entry name" value="GPCR_2-like_7TM"/>
</dbReference>
<organism evidence="7 8">
    <name type="scientific">Rhizoclosmatium globosum</name>
    <dbReference type="NCBI Taxonomy" id="329046"/>
    <lineage>
        <taxon>Eukaryota</taxon>
        <taxon>Fungi</taxon>
        <taxon>Fungi incertae sedis</taxon>
        <taxon>Chytridiomycota</taxon>
        <taxon>Chytridiomycota incertae sedis</taxon>
        <taxon>Chytridiomycetes</taxon>
        <taxon>Chytridiales</taxon>
        <taxon>Chytriomycetaceae</taxon>
        <taxon>Rhizoclosmatium</taxon>
    </lineage>
</organism>
<dbReference type="InterPro" id="IPR000832">
    <property type="entry name" value="GPCR_2_secretin-like"/>
</dbReference>
<dbReference type="Proteomes" id="UP000193642">
    <property type="component" value="Unassembled WGS sequence"/>
</dbReference>
<comment type="caution">
    <text evidence="7">The sequence shown here is derived from an EMBL/GenBank/DDBJ whole genome shotgun (WGS) entry which is preliminary data.</text>
</comment>
<keyword evidence="8" id="KW-1185">Reference proteome</keyword>
<dbReference type="GO" id="GO:0007166">
    <property type="term" value="P:cell surface receptor signaling pathway"/>
    <property type="evidence" value="ECO:0007669"/>
    <property type="project" value="InterPro"/>
</dbReference>
<keyword evidence="3 5" id="KW-1133">Transmembrane helix</keyword>